<proteinExistence type="predicted"/>
<evidence type="ECO:0000313" key="3">
    <source>
        <dbReference type="Proteomes" id="UP000182658"/>
    </source>
</evidence>
<reference evidence="2 3" key="1">
    <citation type="submission" date="2016-10" db="EMBL/GenBank/DDBJ databases">
        <title>Draft genome sequence of Coniochaeta ligniaria NRRL30616, a lignocellulolytic fungus for bioabatement of inhibitors in plant biomass hydrolysates.</title>
        <authorList>
            <consortium name="DOE Joint Genome Institute"/>
            <person name="Jimenez D.J."/>
            <person name="Hector R.E."/>
            <person name="Riley R."/>
            <person name="Sun H."/>
            <person name="Grigoriev I.V."/>
            <person name="Van Elsas J.D."/>
            <person name="Nichols N.N."/>
        </authorList>
    </citation>
    <scope>NUCLEOTIDE SEQUENCE [LARGE SCALE GENOMIC DNA]</scope>
    <source>
        <strain evidence="2 3">NRRL 30616</strain>
    </source>
</reference>
<dbReference type="EMBL" id="KV875110">
    <property type="protein sequence ID" value="OIW22857.1"/>
    <property type="molecule type" value="Genomic_DNA"/>
</dbReference>
<gene>
    <name evidence="2" type="ORF">CONLIGDRAFT_638090</name>
</gene>
<evidence type="ECO:0000256" key="1">
    <source>
        <dbReference type="SAM" id="MobiDB-lite"/>
    </source>
</evidence>
<protein>
    <submittedName>
        <fullName evidence="2">Uncharacterized protein</fullName>
    </submittedName>
</protein>
<keyword evidence="3" id="KW-1185">Reference proteome</keyword>
<evidence type="ECO:0000313" key="2">
    <source>
        <dbReference type="EMBL" id="OIW22857.1"/>
    </source>
</evidence>
<dbReference type="AlphaFoldDB" id="A0A1J7IP13"/>
<feature type="compositionally biased region" description="Basic residues" evidence="1">
    <location>
        <begin position="1"/>
        <end position="13"/>
    </location>
</feature>
<dbReference type="Proteomes" id="UP000182658">
    <property type="component" value="Unassembled WGS sequence"/>
</dbReference>
<accession>A0A1J7IP13</accession>
<dbReference type="InParanoid" id="A0A1J7IP13"/>
<feature type="region of interest" description="Disordered" evidence="1">
    <location>
        <begin position="149"/>
        <end position="185"/>
    </location>
</feature>
<name>A0A1J7IP13_9PEZI</name>
<organism evidence="2 3">
    <name type="scientific">Coniochaeta ligniaria NRRL 30616</name>
    <dbReference type="NCBI Taxonomy" id="1408157"/>
    <lineage>
        <taxon>Eukaryota</taxon>
        <taxon>Fungi</taxon>
        <taxon>Dikarya</taxon>
        <taxon>Ascomycota</taxon>
        <taxon>Pezizomycotina</taxon>
        <taxon>Sordariomycetes</taxon>
        <taxon>Sordariomycetidae</taxon>
        <taxon>Coniochaetales</taxon>
        <taxon>Coniochaetaceae</taxon>
        <taxon>Coniochaeta</taxon>
    </lineage>
</organism>
<sequence>MAGSKRPGKRQRREARQAQWIGATNYQSTSPSDAAGYAYSAPGYATNDTADDTADDNLPMQSRMLMDIASLKIQTRILVDNNNLLVESNKQLRTVIGTLRAENHLSKELMAAAQARMYAMERMGVRLMVATGFEYGQKDTWTRGWNIDTGRFREVSPGETSPGEANNNETEESTAGEEQKTEETK</sequence>
<feature type="region of interest" description="Disordered" evidence="1">
    <location>
        <begin position="1"/>
        <end position="34"/>
    </location>
</feature>